<organismHost>
    <name type="scientific">Oophaga pumilio</name>
    <name type="common">strawberry poison frog</name>
    <dbReference type="NCBI Taxonomy" id="51950"/>
</organismHost>
<protein>
    <submittedName>
        <fullName evidence="2">Major capsid protein</fullName>
    </submittedName>
</protein>
<organismHost>
    <name type="scientific">Lithobates sylvaticus</name>
    <name type="common">Wood frog</name>
    <name type="synonym">Rana sylvatica</name>
    <dbReference type="NCBI Taxonomy" id="45438"/>
</organismHost>
<organismHost>
    <name type="scientific">Dryophytes versicolor</name>
    <name type="common">chameleon treefrog</name>
    <dbReference type="NCBI Taxonomy" id="30343"/>
</organismHost>
<accession>A0A5B8P2B6</accession>
<proteinExistence type="predicted"/>
<sequence>MTVALITGDERQAMSSTVRDMVVEQVQAAPVHMVNPRIPCGRSRQERQPGVRKHHKAPRHGSRVLLAGGALVLCHLHPRQILTWQTL</sequence>
<organismHost>
    <name type="scientific">Notophthalmus viridescens</name>
    <name type="common">Eastern newt</name>
    <name type="synonym">Triturus viridescens</name>
    <dbReference type="NCBI Taxonomy" id="8316"/>
</organismHost>
<evidence type="ECO:0000313" key="2">
    <source>
        <dbReference type="EMBL" id="QDZ45194.1"/>
    </source>
</evidence>
<gene>
    <name evidence="2" type="ORF">087</name>
</gene>
<organismHost>
    <name type="scientific">Lithobates pipiens</name>
    <name type="common">Northern leopard frog</name>
    <name type="synonym">Rana pipiens</name>
    <dbReference type="NCBI Taxonomy" id="8404"/>
</organismHost>
<evidence type="ECO:0000256" key="1">
    <source>
        <dbReference type="SAM" id="MobiDB-lite"/>
    </source>
</evidence>
<dbReference type="EMBL" id="MK959612">
    <property type="protein sequence ID" value="QDZ45194.1"/>
    <property type="molecule type" value="Genomic_DNA"/>
</dbReference>
<organism evidence="2 3">
    <name type="scientific">Frog virus 3</name>
    <name type="common">FV-3</name>
    <dbReference type="NCBI Taxonomy" id="10493"/>
    <lineage>
        <taxon>Viruses</taxon>
        <taxon>Varidnaviria</taxon>
        <taxon>Bamfordvirae</taxon>
        <taxon>Nucleocytoviricota</taxon>
        <taxon>Megaviricetes</taxon>
        <taxon>Pimascovirales</taxon>
        <taxon>Pimascovirales incertae sedis</taxon>
        <taxon>Iridoviridae</taxon>
        <taxon>Alphairidovirinae</taxon>
        <taxon>Ranavirus</taxon>
        <taxon>Ranavirus rana1</taxon>
    </lineage>
</organism>
<reference evidence="2 3" key="1">
    <citation type="journal article" date="2019" name="J. Virol.">
        <title>Frog virus 3 genomes reveal prevalent recombination between Ranavirus lineages and their origin in Canada.</title>
        <authorList>
            <person name="Vilaca S.T."/>
            <person name="Bienentreu J.F."/>
            <person name="Brunetti C.R."/>
            <person name="Lesbarreres D."/>
            <person name="Murray D.L."/>
            <person name="Kyle C.J."/>
        </authorList>
    </citation>
    <scope>NUCLEOTIDE SEQUENCE [LARGE SCALE GENOMIC DNA]</scope>
    <source>
        <strain evidence="2 3">Z916</strain>
    </source>
</reference>
<feature type="compositionally biased region" description="Basic residues" evidence="1">
    <location>
        <begin position="50"/>
        <end position="60"/>
    </location>
</feature>
<evidence type="ECO:0000313" key="3">
    <source>
        <dbReference type="Proteomes" id="UP000321781"/>
    </source>
</evidence>
<feature type="region of interest" description="Disordered" evidence="1">
    <location>
        <begin position="36"/>
        <end position="60"/>
    </location>
</feature>
<name>A0A5B8P2B6_FRG3V</name>
<dbReference type="Proteomes" id="UP000321781">
    <property type="component" value="Segment"/>
</dbReference>